<accession>A0ABD5U8H6</accession>
<keyword evidence="2" id="KW-1185">Reference proteome</keyword>
<comment type="caution">
    <text evidence="1">The sequence shown here is derived from an EMBL/GenBank/DDBJ whole genome shotgun (WGS) entry which is preliminary data.</text>
</comment>
<proteinExistence type="predicted"/>
<dbReference type="Proteomes" id="UP001596406">
    <property type="component" value="Unassembled WGS sequence"/>
</dbReference>
<name>A0ABD5U8H6_9EURY</name>
<evidence type="ECO:0000313" key="1">
    <source>
        <dbReference type="EMBL" id="MFC6836503.1"/>
    </source>
</evidence>
<dbReference type="EMBL" id="JBHSXM010000001">
    <property type="protein sequence ID" value="MFC6836503.1"/>
    <property type="molecule type" value="Genomic_DNA"/>
</dbReference>
<gene>
    <name evidence="1" type="ORF">ACFQHK_08265</name>
</gene>
<evidence type="ECO:0000313" key="2">
    <source>
        <dbReference type="Proteomes" id="UP001596406"/>
    </source>
</evidence>
<protein>
    <submittedName>
        <fullName evidence="1">Uncharacterized protein</fullName>
    </submittedName>
</protein>
<dbReference type="AlphaFoldDB" id="A0ABD5U8H6"/>
<sequence>MRLADDRRGRVPFALVAVLLLVGSATLVATDRSAPAREPAVDRAVEATAAATRPALETAVSDAARAAAADPVVVPGDTPYGRVLDPDEPFRDALRARVYLAARADLERLDESRGGVRARASLPPVRSPADLREAIARVSVERAGPNGTALRVRIEGVRLRAVREGRTVADREVSPTVTVASPVLALHDRATAYERSLNAGPLAGDGLGRRLTVGLHGVAWARGYAQYGGAPVANVVANRHVEVTTNVAALGLQCDVLGATTPGGERAAAWASARTATTDLLGAGGLDGRWSERVLDAAEREALDGRTVATAEGGNRDSNRVVAANRTADRALVSLLDDDGVALAEAAARNYAVDARPFVATRSRGTERTGRERPPGGNWTRVARDTTTERRVVRAPVAPVAVPDGWRTFERHGREVVRETTVTTRWRRDEETTTTRRVETRRTAVSLALAGRHAPDSDLPRRGVDGVYDRGGALDGPNLAGVPKTAHERLVTDRGGVDALAERAASEGVETEPVRIAGERPAALDGWLRRDLAGLHDRVREASVTVPRTEVATYEVDPAARLADRLRERRADLVDAPDRYDGVADRTRVAVRRAYLDRVVARLDARSSERERTRDGLDGALDDRGVGSLDRLHDLLALGVDRSAVGASESPSTGGVGGPLALSVETAPTYLTVDAVDRERLAVAGDGEVTPLGARNTNLFTVPYGDAADTVTDGLFGSERVSLRTAAGAMRAERRATGGTVSPALDREVRAANAHVRGRLVDGVARTGLGRSGTRPVTVVDRALAAWRTPDARALALANGSATDAVVSTAVAAGLPPSERAELRARLRVATADALAAPDARPPEAVVDDSMATARRVVEAGVEEAAERGADRATDRLNGTLGAVPAGLPVAPVPGYWYATLNVWDVEVQGTYERVTLRSRRGSEATVYTRDGGSVALDVDSDGAPERLGRAAPVDFETRTAVVVVVPAGPRGVGDVDGNADERSPGYD</sequence>
<dbReference type="Pfam" id="PF23957">
    <property type="entry name" value="DUF7286"/>
    <property type="match status" value="1"/>
</dbReference>
<dbReference type="RefSeq" id="WP_304448186.1">
    <property type="nucleotide sequence ID" value="NZ_JARRAH010000001.1"/>
</dbReference>
<organism evidence="1 2">
    <name type="scientific">Halomarina ordinaria</name>
    <dbReference type="NCBI Taxonomy" id="3033939"/>
    <lineage>
        <taxon>Archaea</taxon>
        <taxon>Methanobacteriati</taxon>
        <taxon>Methanobacteriota</taxon>
        <taxon>Stenosarchaea group</taxon>
        <taxon>Halobacteria</taxon>
        <taxon>Halobacteriales</taxon>
        <taxon>Natronomonadaceae</taxon>
        <taxon>Halomarina</taxon>
    </lineage>
</organism>
<dbReference type="InterPro" id="IPR055710">
    <property type="entry name" value="DUF7286"/>
</dbReference>
<reference evidence="1 2" key="1">
    <citation type="journal article" date="2019" name="Int. J. Syst. Evol. Microbiol.">
        <title>The Global Catalogue of Microorganisms (GCM) 10K type strain sequencing project: providing services to taxonomists for standard genome sequencing and annotation.</title>
        <authorList>
            <consortium name="The Broad Institute Genomics Platform"/>
            <consortium name="The Broad Institute Genome Sequencing Center for Infectious Disease"/>
            <person name="Wu L."/>
            <person name="Ma J."/>
        </authorList>
    </citation>
    <scope>NUCLEOTIDE SEQUENCE [LARGE SCALE GENOMIC DNA]</scope>
    <source>
        <strain evidence="1 2">PSRA2</strain>
    </source>
</reference>